<dbReference type="Proteomes" id="UP000048908">
    <property type="component" value="Unassembled WGS sequence"/>
</dbReference>
<evidence type="ECO:0000259" key="4">
    <source>
        <dbReference type="Pfam" id="PF13005"/>
    </source>
</evidence>
<gene>
    <name evidence="6" type="ORF">JAN5088_03125</name>
</gene>
<evidence type="ECO:0000259" key="3">
    <source>
        <dbReference type="Pfam" id="PF03050"/>
    </source>
</evidence>
<feature type="region of interest" description="Disordered" evidence="2">
    <location>
        <begin position="76"/>
        <end position="99"/>
    </location>
</feature>
<dbReference type="Pfam" id="PF13007">
    <property type="entry name" value="LZ_Tnp_IS66"/>
    <property type="match status" value="1"/>
</dbReference>
<dbReference type="Pfam" id="PF13005">
    <property type="entry name" value="zf-IS66"/>
    <property type="match status" value="1"/>
</dbReference>
<accession>A0A0M6XVM4</accession>
<evidence type="ECO:0000259" key="5">
    <source>
        <dbReference type="Pfam" id="PF13007"/>
    </source>
</evidence>
<dbReference type="InterPro" id="IPR024463">
    <property type="entry name" value="Transposase_TnpC_homeodom"/>
</dbReference>
<feature type="domain" description="Transposase TnpC homeodomain" evidence="5">
    <location>
        <begin position="36"/>
        <end position="108"/>
    </location>
</feature>
<evidence type="ECO:0000256" key="2">
    <source>
        <dbReference type="SAM" id="MobiDB-lite"/>
    </source>
</evidence>
<dbReference type="AlphaFoldDB" id="A0A0M6XVM4"/>
<keyword evidence="1" id="KW-0175">Coiled coil</keyword>
<reference evidence="6 7" key="1">
    <citation type="submission" date="2015-07" db="EMBL/GenBank/DDBJ databases">
        <authorList>
            <person name="Noorani M."/>
        </authorList>
    </citation>
    <scope>NUCLEOTIDE SEQUENCE [LARGE SCALE GENOMIC DNA]</scope>
    <source>
        <strain evidence="6 7">CECT 5088</strain>
    </source>
</reference>
<evidence type="ECO:0000256" key="1">
    <source>
        <dbReference type="SAM" id="Coils"/>
    </source>
</evidence>
<feature type="domain" description="Transposase IS66 central" evidence="3">
    <location>
        <begin position="175"/>
        <end position="225"/>
    </location>
</feature>
<sequence>MPVAPLIDLSAIPESQRAAVPAVLHEREALREINRRLEHLIAELNQAVHGKRSEKLRDDEHQLAFEDLEAAIAEAKARRDAQAAPRTPSRKVARHNRGHLPESLPRFEQVIEPDSLLCPCGCGEMHRIGEDRTERLDIVPAQLRIIVTIRPKSACRRCAEGTTQAPASAHLTEGGLPTEGALAHVLVSEYADHLPLYRQSQSQIPARAGIELHRSTLADWIGTAAFPPAPGSIGWPNT</sequence>
<feature type="compositionally biased region" description="Basic residues" evidence="2">
    <location>
        <begin position="88"/>
        <end position="98"/>
    </location>
</feature>
<feature type="coiled-coil region" evidence="1">
    <location>
        <begin position="27"/>
        <end position="54"/>
    </location>
</feature>
<feature type="domain" description="Transposase IS66 zinc-finger binding" evidence="4">
    <location>
        <begin position="118"/>
        <end position="158"/>
    </location>
</feature>
<dbReference type="EMBL" id="CXPG01000021">
    <property type="protein sequence ID" value="CTQ34331.1"/>
    <property type="molecule type" value="Genomic_DNA"/>
</dbReference>
<dbReference type="RefSeq" id="WP_370736418.1">
    <property type="nucleotide sequence ID" value="NZ_CXPG01000021.1"/>
</dbReference>
<keyword evidence="7" id="KW-1185">Reference proteome</keyword>
<dbReference type="InterPro" id="IPR052344">
    <property type="entry name" value="Transposase-related"/>
</dbReference>
<dbReference type="PANTHER" id="PTHR33678:SF1">
    <property type="entry name" value="BLL1576 PROTEIN"/>
    <property type="match status" value="1"/>
</dbReference>
<dbReference type="Pfam" id="PF03050">
    <property type="entry name" value="DDE_Tnp_IS66"/>
    <property type="match status" value="1"/>
</dbReference>
<evidence type="ECO:0000313" key="6">
    <source>
        <dbReference type="EMBL" id="CTQ34331.1"/>
    </source>
</evidence>
<name>A0A0M6XVM4_9RHOB</name>
<protein>
    <submittedName>
        <fullName evidence="6">Transposase</fullName>
    </submittedName>
</protein>
<evidence type="ECO:0000313" key="7">
    <source>
        <dbReference type="Proteomes" id="UP000048908"/>
    </source>
</evidence>
<dbReference type="STRING" id="282197.SAMN04488517_10312"/>
<proteinExistence type="predicted"/>
<dbReference type="InterPro" id="IPR004291">
    <property type="entry name" value="Transposase_IS66_central"/>
</dbReference>
<dbReference type="InterPro" id="IPR024474">
    <property type="entry name" value="Znf_dom_IS66"/>
</dbReference>
<organism evidence="6 7">
    <name type="scientific">Jannaschia rubra</name>
    <dbReference type="NCBI Taxonomy" id="282197"/>
    <lineage>
        <taxon>Bacteria</taxon>
        <taxon>Pseudomonadati</taxon>
        <taxon>Pseudomonadota</taxon>
        <taxon>Alphaproteobacteria</taxon>
        <taxon>Rhodobacterales</taxon>
        <taxon>Roseobacteraceae</taxon>
        <taxon>Jannaschia</taxon>
    </lineage>
</organism>
<dbReference type="PANTHER" id="PTHR33678">
    <property type="entry name" value="BLL1576 PROTEIN"/>
    <property type="match status" value="1"/>
</dbReference>